<dbReference type="GO" id="GO:0003747">
    <property type="term" value="F:translation release factor activity"/>
    <property type="evidence" value="ECO:0007669"/>
    <property type="project" value="InterPro"/>
</dbReference>
<protein>
    <submittedName>
        <fullName evidence="4">Ribosome-associated protein</fullName>
    </submittedName>
</protein>
<comment type="caution">
    <text evidence="4">The sequence shown here is derived from an EMBL/GenBank/DDBJ whole genome shotgun (WGS) entry which is preliminary data.</text>
</comment>
<organism evidence="4 5">
    <name type="scientific">Pedobacter metabolipauper</name>
    <dbReference type="NCBI Taxonomy" id="425513"/>
    <lineage>
        <taxon>Bacteria</taxon>
        <taxon>Pseudomonadati</taxon>
        <taxon>Bacteroidota</taxon>
        <taxon>Sphingobacteriia</taxon>
        <taxon>Sphingobacteriales</taxon>
        <taxon>Sphingobacteriaceae</taxon>
        <taxon>Pedobacter</taxon>
    </lineage>
</organism>
<dbReference type="PROSITE" id="PS00745">
    <property type="entry name" value="RF_PROK_I"/>
    <property type="match status" value="1"/>
</dbReference>
<dbReference type="PANTHER" id="PTHR47814:SF1">
    <property type="entry name" value="PEPTIDYL-TRNA HYDROLASE ARFB"/>
    <property type="match status" value="1"/>
</dbReference>
<dbReference type="RefSeq" id="WP_133577694.1">
    <property type="nucleotide sequence ID" value="NZ_SNYC01000007.1"/>
</dbReference>
<keyword evidence="5" id="KW-1185">Reference proteome</keyword>
<accession>A0A4R6SR12</accession>
<gene>
    <name evidence="4" type="ORF">ATK78_3874</name>
</gene>
<reference evidence="4 5" key="1">
    <citation type="submission" date="2019-03" db="EMBL/GenBank/DDBJ databases">
        <title>Genomic Encyclopedia of Archaeal and Bacterial Type Strains, Phase II (KMG-II): from individual species to whole genera.</title>
        <authorList>
            <person name="Goeker M."/>
        </authorList>
    </citation>
    <scope>NUCLEOTIDE SEQUENCE [LARGE SCALE GENOMIC DNA]</scope>
    <source>
        <strain evidence="4 5">DSM 19035</strain>
    </source>
</reference>
<dbReference type="SUPFAM" id="SSF75620">
    <property type="entry name" value="Release factor"/>
    <property type="match status" value="1"/>
</dbReference>
<dbReference type="EMBL" id="SNYC01000007">
    <property type="protein sequence ID" value="TDQ06862.1"/>
    <property type="molecule type" value="Genomic_DNA"/>
</dbReference>
<name>A0A4R6SR12_9SPHI</name>
<evidence type="ECO:0000256" key="1">
    <source>
        <dbReference type="ARBA" id="ARBA00010835"/>
    </source>
</evidence>
<dbReference type="Proteomes" id="UP000295620">
    <property type="component" value="Unassembled WGS sequence"/>
</dbReference>
<dbReference type="GO" id="GO:0043022">
    <property type="term" value="F:ribosome binding"/>
    <property type="evidence" value="ECO:0007669"/>
    <property type="project" value="TreeGrafter"/>
</dbReference>
<dbReference type="InterPro" id="IPR045853">
    <property type="entry name" value="Pep_chain_release_fac_I_sf"/>
</dbReference>
<dbReference type="GO" id="GO:0004045">
    <property type="term" value="F:peptidyl-tRNA hydrolase activity"/>
    <property type="evidence" value="ECO:0007669"/>
    <property type="project" value="TreeGrafter"/>
</dbReference>
<evidence type="ECO:0000259" key="3">
    <source>
        <dbReference type="PROSITE" id="PS00745"/>
    </source>
</evidence>
<evidence type="ECO:0000313" key="4">
    <source>
        <dbReference type="EMBL" id="TDQ06862.1"/>
    </source>
</evidence>
<evidence type="ECO:0000256" key="2">
    <source>
        <dbReference type="SAM" id="MobiDB-lite"/>
    </source>
</evidence>
<dbReference type="Gene3D" id="3.30.160.20">
    <property type="match status" value="1"/>
</dbReference>
<sequence>MLPNKDDVIKAVTFKTSRSGGKGGQNVNKVSSKVELILNVNDAPFFTDAERLLLQDKLVHRLDLEGNLHVVSQEDRSQLMNKERTVVKLIALLKSALHVNKVRKPTKTPKSVIRKRLADKQSVAAKKEFRKRPQAD</sequence>
<dbReference type="PANTHER" id="PTHR47814">
    <property type="entry name" value="PEPTIDYL-TRNA HYDROLASE ARFB"/>
    <property type="match status" value="1"/>
</dbReference>
<dbReference type="AlphaFoldDB" id="A0A4R6SR12"/>
<feature type="compositionally biased region" description="Basic and acidic residues" evidence="2">
    <location>
        <begin position="125"/>
        <end position="136"/>
    </location>
</feature>
<feature type="compositionally biased region" description="Basic residues" evidence="2">
    <location>
        <begin position="103"/>
        <end position="117"/>
    </location>
</feature>
<dbReference type="InterPro" id="IPR000352">
    <property type="entry name" value="Pep_chain_release_fac_I"/>
</dbReference>
<evidence type="ECO:0000313" key="5">
    <source>
        <dbReference type="Proteomes" id="UP000295620"/>
    </source>
</evidence>
<feature type="region of interest" description="Disordered" evidence="2">
    <location>
        <begin position="103"/>
        <end position="136"/>
    </location>
</feature>
<dbReference type="GO" id="GO:0072344">
    <property type="term" value="P:rescue of stalled ribosome"/>
    <property type="evidence" value="ECO:0007669"/>
    <property type="project" value="TreeGrafter"/>
</dbReference>
<dbReference type="Pfam" id="PF00472">
    <property type="entry name" value="RF-1"/>
    <property type="match status" value="1"/>
</dbReference>
<proteinExistence type="inferred from homology"/>
<comment type="similarity">
    <text evidence="1">Belongs to the prokaryotic/mitochondrial release factor family.</text>
</comment>
<dbReference type="OrthoDB" id="9815709at2"/>
<feature type="domain" description="Prokaryotic-type class I peptide chain release factors" evidence="3">
    <location>
        <begin position="18"/>
        <end position="34"/>
    </location>
</feature>